<dbReference type="InterPro" id="IPR001610">
    <property type="entry name" value="PAC"/>
</dbReference>
<dbReference type="InterPro" id="IPR003661">
    <property type="entry name" value="HisK_dim/P_dom"/>
</dbReference>
<dbReference type="InterPro" id="IPR000014">
    <property type="entry name" value="PAS"/>
</dbReference>
<feature type="domain" description="PAC" evidence="10">
    <location>
        <begin position="494"/>
        <end position="545"/>
    </location>
</feature>
<dbReference type="SMART" id="SM00086">
    <property type="entry name" value="PAC"/>
    <property type="match status" value="7"/>
</dbReference>
<dbReference type="InterPro" id="IPR052162">
    <property type="entry name" value="Sensor_kinase/Photoreceptor"/>
</dbReference>
<keyword evidence="5" id="KW-0418">Kinase</keyword>
<evidence type="ECO:0000313" key="11">
    <source>
        <dbReference type="EMBL" id="XCM37052.1"/>
    </source>
</evidence>
<feature type="domain" description="Histidine kinase" evidence="8">
    <location>
        <begin position="953"/>
        <end position="1210"/>
    </location>
</feature>
<feature type="domain" description="PAC" evidence="10">
    <location>
        <begin position="238"/>
        <end position="289"/>
    </location>
</feature>
<dbReference type="Gene3D" id="3.30.565.10">
    <property type="entry name" value="Histidine kinase-like ATPase, C-terminal domain"/>
    <property type="match status" value="1"/>
</dbReference>
<evidence type="ECO:0000256" key="1">
    <source>
        <dbReference type="ARBA" id="ARBA00000085"/>
    </source>
</evidence>
<dbReference type="SUPFAM" id="SSF55785">
    <property type="entry name" value="PYP-like sensor domain (PAS domain)"/>
    <property type="match status" value="7"/>
</dbReference>
<dbReference type="Pfam" id="PF08447">
    <property type="entry name" value="PAS_3"/>
    <property type="match status" value="5"/>
</dbReference>
<dbReference type="Pfam" id="PF02518">
    <property type="entry name" value="HATPase_c"/>
    <property type="match status" value="1"/>
</dbReference>
<dbReference type="Gene3D" id="1.10.287.130">
    <property type="match status" value="1"/>
</dbReference>
<feature type="coiled-coil region" evidence="7">
    <location>
        <begin position="896"/>
        <end position="944"/>
    </location>
</feature>
<dbReference type="PRINTS" id="PR00344">
    <property type="entry name" value="BCTRLSENSOR"/>
</dbReference>
<dbReference type="Gene3D" id="3.30.450.20">
    <property type="entry name" value="PAS domain"/>
    <property type="match status" value="7"/>
</dbReference>
<evidence type="ECO:0000259" key="10">
    <source>
        <dbReference type="PROSITE" id="PS50113"/>
    </source>
</evidence>
<evidence type="ECO:0000256" key="3">
    <source>
        <dbReference type="ARBA" id="ARBA00022553"/>
    </source>
</evidence>
<dbReference type="InterPro" id="IPR003594">
    <property type="entry name" value="HATPase_dom"/>
</dbReference>
<dbReference type="EC" id="2.7.13.3" evidence="2"/>
<keyword evidence="7" id="KW-0175">Coiled coil</keyword>
<dbReference type="PANTHER" id="PTHR43304:SF1">
    <property type="entry name" value="PAC DOMAIN-CONTAINING PROTEIN"/>
    <property type="match status" value="1"/>
</dbReference>
<feature type="domain" description="PAC" evidence="10">
    <location>
        <begin position="732"/>
        <end position="783"/>
    </location>
</feature>
<dbReference type="GO" id="GO:0000155">
    <property type="term" value="F:phosphorelay sensor kinase activity"/>
    <property type="evidence" value="ECO:0007669"/>
    <property type="project" value="InterPro"/>
</dbReference>
<dbReference type="InterPro" id="IPR035965">
    <property type="entry name" value="PAS-like_dom_sf"/>
</dbReference>
<gene>
    <name evidence="11" type="ORF">ABWT76_005858</name>
</gene>
<dbReference type="CDD" id="cd00082">
    <property type="entry name" value="HisKA"/>
    <property type="match status" value="1"/>
</dbReference>
<dbReference type="Gene3D" id="2.10.70.100">
    <property type="match status" value="2"/>
</dbReference>
<dbReference type="RefSeq" id="WP_190876789.1">
    <property type="nucleotide sequence ID" value="NZ_CP159837.1"/>
</dbReference>
<proteinExistence type="predicted"/>
<dbReference type="Pfam" id="PF13426">
    <property type="entry name" value="PAS_9"/>
    <property type="match status" value="2"/>
</dbReference>
<accession>A0AAU8JES6</accession>
<dbReference type="InterPro" id="IPR005467">
    <property type="entry name" value="His_kinase_dom"/>
</dbReference>
<feature type="domain" description="PAC" evidence="10">
    <location>
        <begin position="860"/>
        <end position="912"/>
    </location>
</feature>
<keyword evidence="4" id="KW-0808">Transferase</keyword>
<name>A0AAU8JES6_9CYAN</name>
<protein>
    <recommendedName>
        <fullName evidence="2">histidine kinase</fullName>
        <ecNumber evidence="2">2.7.13.3</ecNumber>
    </recommendedName>
</protein>
<feature type="domain" description="PAS" evidence="9">
    <location>
        <begin position="12"/>
        <end position="56"/>
    </location>
</feature>
<feature type="domain" description="PAS" evidence="9">
    <location>
        <begin position="659"/>
        <end position="721"/>
    </location>
</feature>
<feature type="domain" description="PAS" evidence="9">
    <location>
        <begin position="189"/>
        <end position="236"/>
    </location>
</feature>
<evidence type="ECO:0000256" key="4">
    <source>
        <dbReference type="ARBA" id="ARBA00022679"/>
    </source>
</evidence>
<feature type="domain" description="PAS" evidence="9">
    <location>
        <begin position="539"/>
        <end position="609"/>
    </location>
</feature>
<evidence type="ECO:0000256" key="6">
    <source>
        <dbReference type="ARBA" id="ARBA00023012"/>
    </source>
</evidence>
<dbReference type="SMART" id="SM00387">
    <property type="entry name" value="HATPase_c"/>
    <property type="match status" value="1"/>
</dbReference>
<dbReference type="SUPFAM" id="SSF47384">
    <property type="entry name" value="Homodimeric domain of signal transducing histidine kinase"/>
    <property type="match status" value="1"/>
</dbReference>
<reference evidence="11" key="1">
    <citation type="submission" date="2024-07" db="EMBL/GenBank/DDBJ databases">
        <authorList>
            <person name="Kim Y.J."/>
            <person name="Jeong J.Y."/>
        </authorList>
    </citation>
    <scope>NUCLEOTIDE SEQUENCE</scope>
    <source>
        <strain evidence="11">GIHE-MW2</strain>
    </source>
</reference>
<sequence length="1210" mass="138256">MSDHVSPFLLQDPHVFETLFNAALDAWAIADDRGNYLDANPAACQLFGLPRCNLIGCHLRDFTFQGFDFASAWQQFLDQGQDKGEFQLIRTDGQVYEVEYTAKAKVISGYHLLMWRDVTARKRAEDRVQVLENLLAQTTAVPPPSHPDSLEAMQKTDEERYRLQQIARHIPGAIYQLTLHLDGRSCFPYFSEGLQEIYGVAPEAVREDATPLLAMIHPDDLASFKRSIVDSATHLNPWHCEYRICHPDGRLLWAIGHATPQRELDGSTIWYGYIQDITAQKATDQALRENHVRLQLALEAANIGTWDWNPQTNQVAFSKQWKAMLGYKEDEIENRLPVWESLVHPEDLQEAYAKIDAHIQGKTPVYQNEYRMRCKDASYKWILDRGQIIERDEQGQPVRFIGIHHDISERKTAELALRELTQQLQKAQEVAQLGYTYFDMATQKITWSEQVFRIFGLNPDQGEPTFKEYLKKLHPQDRTIWQQRLTEARQGVPQSFDYRVFRPDGEMRYVNARLELEVRDGEVVGIFGTEMDITDRKTAELELEQFFSISLDLLCIADAEGRFRRLNRAWETSLGYTVEELAGRLFLEFVHPDDVAPTLAKMSDLEHGDRVLKFVNRYRAKDGSYRYIEWLANPCGSLIYAAARDITDRIQTEATLRANEEKLRSLFDLSPLGIVLNDMQGKFTEANPAALNITGYTLAELNQLSYWDLTPSEYIQPQNRQIQLLKTIGRYGPYQKEYIRKNGDRVPVELTGMIVTGADGQQYVWSIIADITERKQAEAQLNEISERLSLSLKSGAIGCWEWNIIENTLIWDDRMYELYGVNPESNTRLVYEIWSTGLHPDDREASESLIRQTVLGQAEFDTEFRVIHPDGSIHFIKAFGLLLRNPEGNPEKMIGVNFEITDRKQAEAQLQSLLQESQAKSQELQLAYRELQETQIQLIQAEKMSSLGQLVAGVAHEINNPVSFIYGNLTPTLEYAQSLLELIQLYQDCYPNPGEEITDFSEEIELDFIIEDFPKIIDSMKNGASRIRDIVKSLRIFSRLDEADLKEVDLHENLDCTLVILHNRLNGGGVNAEIKVIKNYGKLPLVECYIGLLNQVFMNLLINGIQAIEERQKFDLIDLNYEYVGIITITTAIDASNWVSISIKDNGIGMTPEVQANIFNPFFTTKPVGQGTGMGLPNSYQIVTKNHQGKLSFTSAIGVGSEFVIQLPCR</sequence>
<dbReference type="InterPro" id="IPR036890">
    <property type="entry name" value="HATPase_C_sf"/>
</dbReference>
<dbReference type="SUPFAM" id="SSF55874">
    <property type="entry name" value="ATPase domain of HSP90 chaperone/DNA topoisomerase II/histidine kinase"/>
    <property type="match status" value="1"/>
</dbReference>
<evidence type="ECO:0000256" key="7">
    <source>
        <dbReference type="SAM" id="Coils"/>
    </source>
</evidence>
<keyword evidence="6" id="KW-0902">Two-component regulatory system</keyword>
<comment type="catalytic activity">
    <reaction evidence="1">
        <text>ATP + protein L-histidine = ADP + protein N-phospho-L-histidine.</text>
        <dbReference type="EC" id="2.7.13.3"/>
    </reaction>
</comment>
<dbReference type="PROSITE" id="PS50112">
    <property type="entry name" value="PAS"/>
    <property type="match status" value="5"/>
</dbReference>
<dbReference type="PANTHER" id="PTHR43304">
    <property type="entry name" value="PHYTOCHROME-LIKE PROTEIN CPH1"/>
    <property type="match status" value="1"/>
</dbReference>
<dbReference type="AlphaFoldDB" id="A0AAU8JES6"/>
<evidence type="ECO:0000256" key="5">
    <source>
        <dbReference type="ARBA" id="ARBA00022777"/>
    </source>
</evidence>
<dbReference type="InterPro" id="IPR004358">
    <property type="entry name" value="Sig_transdc_His_kin-like_C"/>
</dbReference>
<feature type="domain" description="PAS" evidence="9">
    <location>
        <begin position="290"/>
        <end position="362"/>
    </location>
</feature>
<keyword evidence="3" id="KW-0597">Phosphoprotein</keyword>
<dbReference type="EMBL" id="CP159837">
    <property type="protein sequence ID" value="XCM37052.1"/>
    <property type="molecule type" value="Genomic_DNA"/>
</dbReference>
<feature type="domain" description="PAC" evidence="10">
    <location>
        <begin position="366"/>
        <end position="419"/>
    </location>
</feature>
<evidence type="ECO:0000259" key="8">
    <source>
        <dbReference type="PROSITE" id="PS50109"/>
    </source>
</evidence>
<organism evidence="11">
    <name type="scientific">Planktothricoides raciborskii GIHE-MW2</name>
    <dbReference type="NCBI Taxonomy" id="2792601"/>
    <lineage>
        <taxon>Bacteria</taxon>
        <taxon>Bacillati</taxon>
        <taxon>Cyanobacteriota</taxon>
        <taxon>Cyanophyceae</taxon>
        <taxon>Oscillatoriophycideae</taxon>
        <taxon>Oscillatoriales</taxon>
        <taxon>Oscillatoriaceae</taxon>
        <taxon>Planktothricoides</taxon>
    </lineage>
</organism>
<dbReference type="NCBIfam" id="TIGR00229">
    <property type="entry name" value="sensory_box"/>
    <property type="match status" value="7"/>
</dbReference>
<evidence type="ECO:0000259" key="9">
    <source>
        <dbReference type="PROSITE" id="PS50112"/>
    </source>
</evidence>
<dbReference type="PROSITE" id="PS50109">
    <property type="entry name" value="HIS_KIN"/>
    <property type="match status" value="1"/>
</dbReference>
<dbReference type="PROSITE" id="PS50113">
    <property type="entry name" value="PAC"/>
    <property type="match status" value="5"/>
</dbReference>
<dbReference type="CDD" id="cd00130">
    <property type="entry name" value="PAS"/>
    <property type="match status" value="7"/>
</dbReference>
<dbReference type="SMART" id="SM00091">
    <property type="entry name" value="PAS"/>
    <property type="match status" value="7"/>
</dbReference>
<evidence type="ECO:0000256" key="2">
    <source>
        <dbReference type="ARBA" id="ARBA00012438"/>
    </source>
</evidence>
<dbReference type="InterPro" id="IPR036097">
    <property type="entry name" value="HisK_dim/P_sf"/>
</dbReference>
<dbReference type="InterPro" id="IPR013655">
    <property type="entry name" value="PAS_fold_3"/>
</dbReference>
<dbReference type="InterPro" id="IPR000700">
    <property type="entry name" value="PAS-assoc_C"/>
</dbReference>